<feature type="transmembrane region" description="Helical" evidence="1">
    <location>
        <begin position="122"/>
        <end position="141"/>
    </location>
</feature>
<accession>A0A6N1P1L4</accession>
<reference evidence="2" key="2">
    <citation type="journal article" date="2018" name="Nat. Commun.">
        <title>Tailed giant Tupanvirus possesses the most complete translational apparatus of the known virosphere.</title>
        <authorList>
            <person name="Abrahao J."/>
            <person name="Silva L."/>
            <person name="Silva L.S."/>
            <person name="Khalil J.Y.B."/>
            <person name="Rodrigues R."/>
            <person name="Arantes T."/>
            <person name="Assis F."/>
            <person name="Boratto P."/>
            <person name="Andrade M."/>
            <person name="Kroon E.G."/>
            <person name="Ribeiro B."/>
            <person name="Bergier I."/>
            <person name="Seligmann H."/>
            <person name="Ghigo E."/>
            <person name="Colson P."/>
            <person name="Levasseur A."/>
            <person name="Kroemer G."/>
            <person name="Raoult D."/>
            <person name="La Scola B."/>
        </authorList>
    </citation>
    <scope>NUCLEOTIDE SEQUENCE [LARGE SCALE GENOMIC DNA]</scope>
    <source>
        <strain evidence="2">Soda lake</strain>
    </source>
</reference>
<keyword evidence="1" id="KW-0472">Membrane</keyword>
<reference evidence="2" key="1">
    <citation type="submission" date="2017-01" db="EMBL/GenBank/DDBJ databases">
        <authorList>
            <person name="Assis F.L."/>
            <person name="Abrahao J.S."/>
            <person name="Silva L."/>
            <person name="Khalil J.B."/>
            <person name="Rodrigues R."/>
            <person name="Silva L.S."/>
            <person name="Arantes T."/>
            <person name="Boratto P."/>
            <person name="Andrade M."/>
            <person name="Kroon E.G."/>
            <person name="Ribeiro B."/>
            <person name="Bergier I."/>
            <person name="Seligmann H."/>
            <person name="Ghigo E."/>
            <person name="Colson P."/>
            <person name="Levasseur A."/>
            <person name="Raoult D."/>
            <person name="Scola B.L."/>
        </authorList>
    </citation>
    <scope>NUCLEOTIDE SEQUENCE</scope>
    <source>
        <strain evidence="2">Soda lake</strain>
    </source>
</reference>
<protein>
    <submittedName>
        <fullName evidence="2">Putative orfan</fullName>
    </submittedName>
</protein>
<proteinExistence type="predicted"/>
<evidence type="ECO:0000256" key="1">
    <source>
        <dbReference type="SAM" id="Phobius"/>
    </source>
</evidence>
<dbReference type="GeneID" id="80518358"/>
<sequence length="143" mass="16403">MANPIVISDTKHWKLSNTVEGTSTINNLFLSEKTISIPDFRLVSYNVTLVFSVLRTHFNTSMKILVPLISTWRMHPVCDSVWPNIWVVSRLLISNISSIKVKLEIMNVEQTVITKKIQFLNCIHYIIVTILYSQLPLIFVISS</sequence>
<keyword evidence="1" id="KW-1133">Transmembrane helix</keyword>
<dbReference type="RefSeq" id="YP_010781594.1">
    <property type="nucleotide sequence ID" value="NC_075039.1"/>
</dbReference>
<organism evidence="2">
    <name type="scientific">Tupanvirus soda lake</name>
    <dbReference type="NCBI Taxonomy" id="2126985"/>
    <lineage>
        <taxon>Viruses</taxon>
        <taxon>Varidnaviria</taxon>
        <taxon>Bamfordvirae</taxon>
        <taxon>Nucleocytoviricota</taxon>
        <taxon>Megaviricetes</taxon>
        <taxon>Imitervirales</taxon>
        <taxon>Mimiviridae</taxon>
        <taxon>Megamimivirinae</taxon>
        <taxon>Tupanvirus</taxon>
        <taxon>Tupanvirus salinum</taxon>
    </lineage>
</organism>
<name>A0A6N1P1L4_9VIRU</name>
<dbReference type="KEGG" id="vg:80518358"/>
<dbReference type="EMBL" id="KY523104">
    <property type="protein sequence ID" value="QKU34941.1"/>
    <property type="molecule type" value="Genomic_DNA"/>
</dbReference>
<keyword evidence="1" id="KW-0812">Transmembrane</keyword>
<evidence type="ECO:0000313" key="2">
    <source>
        <dbReference type="EMBL" id="QKU34941.1"/>
    </source>
</evidence>